<dbReference type="InterPro" id="IPR019861">
    <property type="entry name" value="PorP/SprF_Bacteroidetes"/>
</dbReference>
<comment type="caution">
    <text evidence="2">The sequence shown here is derived from an EMBL/GenBank/DDBJ whole genome shotgun (WGS) entry which is preliminary data.</text>
</comment>
<dbReference type="Proteomes" id="UP000267223">
    <property type="component" value="Unassembled WGS sequence"/>
</dbReference>
<evidence type="ECO:0000313" key="3">
    <source>
        <dbReference type="Proteomes" id="UP000267223"/>
    </source>
</evidence>
<reference evidence="2 3" key="1">
    <citation type="submission" date="2018-11" db="EMBL/GenBank/DDBJ databases">
        <title>Draft genome sequence of Ferruginibacter sp. BO-59.</title>
        <authorList>
            <person name="Im W.T."/>
        </authorList>
    </citation>
    <scope>NUCLEOTIDE SEQUENCE [LARGE SCALE GENOMIC DNA]</scope>
    <source>
        <strain evidence="2 3">BO-59</strain>
    </source>
</reference>
<proteinExistence type="predicted"/>
<dbReference type="EMBL" id="RJJR01000005">
    <property type="protein sequence ID" value="RNI37315.1"/>
    <property type="molecule type" value="Genomic_DNA"/>
</dbReference>
<dbReference type="AlphaFoldDB" id="A0A3M9NIM7"/>
<keyword evidence="3" id="KW-1185">Reference proteome</keyword>
<gene>
    <name evidence="2" type="ORF">EFY79_07910</name>
</gene>
<protein>
    <submittedName>
        <fullName evidence="2">Type IX secretion system membrane protein PorP/SprF</fullName>
    </submittedName>
</protein>
<dbReference type="RefSeq" id="WP_123120156.1">
    <property type="nucleotide sequence ID" value="NZ_RJJR01000005.1"/>
</dbReference>
<dbReference type="Pfam" id="PF11751">
    <property type="entry name" value="PorP_SprF"/>
    <property type="match status" value="1"/>
</dbReference>
<keyword evidence="1" id="KW-0732">Signal</keyword>
<sequence>MKKAALFFHLLLLVSFYATAQDPHFSQFFASPLTLNPAFTGKFDGTVRVAGNYRNQWPAFNNAYTTSTVSVDFDILKDKLPDYDRWGIGILALTDQAGAGLIRNNYLGISTSYHKSLDEDGFKQLGIGFQGVYGGKRLDRNKLYFEDQLTPFGFTGVTQETFDQNNLDVNYLDVNAGLLYSMSTDASNNFYVGASLYHINQPSESFTGADWHIATRTTISAGGYFPVSDILTFHTSGIYQYQNQASETVFGGALSAVIDKVSQQPSNVYAGLWYRLNDAIIPYIGIEFAGLRIGATYDINVSSLRAGSESRGGMEISLIYIKKPAGFKGIPCPKF</sequence>
<accession>A0A3M9NIM7</accession>
<feature type="signal peptide" evidence="1">
    <location>
        <begin position="1"/>
        <end position="20"/>
    </location>
</feature>
<dbReference type="OrthoDB" id="1186563at2"/>
<feature type="chain" id="PRO_5018189786" evidence="1">
    <location>
        <begin position="21"/>
        <end position="335"/>
    </location>
</feature>
<dbReference type="NCBIfam" id="TIGR03519">
    <property type="entry name" value="T9SS_PorP_fam"/>
    <property type="match status" value="1"/>
</dbReference>
<evidence type="ECO:0000256" key="1">
    <source>
        <dbReference type="SAM" id="SignalP"/>
    </source>
</evidence>
<evidence type="ECO:0000313" key="2">
    <source>
        <dbReference type="EMBL" id="RNI37315.1"/>
    </source>
</evidence>
<name>A0A3M9NIM7_9BACT</name>
<organism evidence="2 3">
    <name type="scientific">Hanamia caeni</name>
    <dbReference type="NCBI Taxonomy" id="2294116"/>
    <lineage>
        <taxon>Bacteria</taxon>
        <taxon>Pseudomonadati</taxon>
        <taxon>Bacteroidota</taxon>
        <taxon>Chitinophagia</taxon>
        <taxon>Chitinophagales</taxon>
        <taxon>Chitinophagaceae</taxon>
        <taxon>Hanamia</taxon>
    </lineage>
</organism>